<dbReference type="GO" id="GO:0008168">
    <property type="term" value="F:methyltransferase activity"/>
    <property type="evidence" value="ECO:0007669"/>
    <property type="project" value="UniProtKB-KW"/>
</dbReference>
<dbReference type="PATRIC" id="fig|331679.3.peg.1777"/>
<dbReference type="RefSeq" id="WP_057802749.1">
    <property type="nucleotide sequence ID" value="NZ_JQBX01000009.1"/>
</dbReference>
<dbReference type="EMBL" id="JQBX01000009">
    <property type="protein sequence ID" value="KRN93883.1"/>
    <property type="molecule type" value="Genomic_DNA"/>
</dbReference>
<dbReference type="Proteomes" id="UP000051859">
    <property type="component" value="Unassembled WGS sequence"/>
</dbReference>
<evidence type="ECO:0000313" key="2">
    <source>
        <dbReference type="Proteomes" id="UP000051859"/>
    </source>
</evidence>
<reference evidence="1 2" key="1">
    <citation type="journal article" date="2015" name="Genome Announc.">
        <title>Expanding the biotechnology potential of lactobacilli through comparative genomics of 213 strains and associated genera.</title>
        <authorList>
            <person name="Sun Z."/>
            <person name="Harris H.M."/>
            <person name="McCann A."/>
            <person name="Guo C."/>
            <person name="Argimon S."/>
            <person name="Zhang W."/>
            <person name="Yang X."/>
            <person name="Jeffery I.B."/>
            <person name="Cooney J.C."/>
            <person name="Kagawa T.F."/>
            <person name="Liu W."/>
            <person name="Song Y."/>
            <person name="Salvetti E."/>
            <person name="Wrobel A."/>
            <person name="Rasinkangas P."/>
            <person name="Parkhill J."/>
            <person name="Rea M.C."/>
            <person name="O'Sullivan O."/>
            <person name="Ritari J."/>
            <person name="Douillard F.P."/>
            <person name="Paul Ross R."/>
            <person name="Yang R."/>
            <person name="Briner A.E."/>
            <person name="Felis G.E."/>
            <person name="de Vos W.M."/>
            <person name="Barrangou R."/>
            <person name="Klaenhammer T.R."/>
            <person name="Caufield P.W."/>
            <person name="Cui Y."/>
            <person name="Zhang H."/>
            <person name="O'Toole P.W."/>
        </authorList>
    </citation>
    <scope>NUCLEOTIDE SEQUENCE [LARGE SCALE GENOMIC DNA]</scope>
    <source>
        <strain evidence="1 2">DSM 18001</strain>
    </source>
</reference>
<dbReference type="AlphaFoldDB" id="A0A0R2KWF6"/>
<dbReference type="InterPro" id="IPR029063">
    <property type="entry name" value="SAM-dependent_MTases_sf"/>
</dbReference>
<evidence type="ECO:0000313" key="1">
    <source>
        <dbReference type="EMBL" id="KRN93883.1"/>
    </source>
</evidence>
<sequence>MNPKKLKKLKKQLKTRRSTPITNEYINRLERYRELFKDNSSIVFLINQILESDRLIRQNLLPQQLPLLELPEDIQDQIFNNIQSIYPMGDPRGDQLWEQLTTELPKLDKLLRSYRDYLEESYGMWAYISAPFINDLARFLSHKPVLEIMAGNGYISRGLRAKGQTVFTTDSLDWTKENETGRHLVTEVEKLDALSAIEKYQGQVEFVIMSWSPDGVPIDVEVLEKLRSLPKQPLLICIGEKNGATNSHAFWQKAELIDDERTKQLNSHYQPFDLIHDQVYLVK</sequence>
<keyword evidence="1" id="KW-0489">Methyltransferase</keyword>
<name>A0A0R2KWF6_9LACO</name>
<dbReference type="STRING" id="331679.IV81_GL001741"/>
<organism evidence="1 2">
    <name type="scientific">Pediococcus stilesii</name>
    <dbReference type="NCBI Taxonomy" id="331679"/>
    <lineage>
        <taxon>Bacteria</taxon>
        <taxon>Bacillati</taxon>
        <taxon>Bacillota</taxon>
        <taxon>Bacilli</taxon>
        <taxon>Lactobacillales</taxon>
        <taxon>Lactobacillaceae</taxon>
        <taxon>Pediococcus</taxon>
    </lineage>
</organism>
<dbReference type="GO" id="GO:0032259">
    <property type="term" value="P:methylation"/>
    <property type="evidence" value="ECO:0007669"/>
    <property type="project" value="UniProtKB-KW"/>
</dbReference>
<gene>
    <name evidence="1" type="ORF">IV81_GL001741</name>
</gene>
<keyword evidence="2" id="KW-1185">Reference proteome</keyword>
<accession>A0A0R2KWF6</accession>
<keyword evidence="1" id="KW-0808">Transferase</keyword>
<protein>
    <submittedName>
        <fullName evidence="1">SAM-dependent methyltransferase</fullName>
    </submittedName>
</protein>
<comment type="caution">
    <text evidence="1">The sequence shown here is derived from an EMBL/GenBank/DDBJ whole genome shotgun (WGS) entry which is preliminary data.</text>
</comment>
<proteinExistence type="predicted"/>
<dbReference type="SUPFAM" id="SSF53335">
    <property type="entry name" value="S-adenosyl-L-methionine-dependent methyltransferases"/>
    <property type="match status" value="1"/>
</dbReference>